<feature type="domain" description="Major facilitator superfamily (MFS) profile" evidence="10">
    <location>
        <begin position="32"/>
        <end position="502"/>
    </location>
</feature>
<dbReference type="PRINTS" id="PR00171">
    <property type="entry name" value="SUGRTRNSPORT"/>
</dbReference>
<sequence>MTIESFPGSSGYIDAGVDKKMTYFGNTYVLGLTAVAGIGGLLFGYDTGVISGALLYIRDDFKAVDQSSFLQETIVSMALVGAMIGAACGGWINDAYGRKRATLLADVVFALGSFVMAAAPDPYVLIFGRFLVGLGVGVASVTAPMYIAEAAPSEIRGGLVSTNVLMITGGQFLSYLVNLAFTELELSRKQLQGSLHGILICCLIFGLPFRAPISFLNNIFDNVPGTWRWMLGVAAVPAIIQFLLMLLLPESPRWLYMKKSKSEAIVVLSKIYDPFRLEEELDQLSSSLEEENQRKNAISYLDVFRIKEIRLAFFAGAGLQAFQQFTGINTVMYYSPTIVQMAGFRSNQLAILLSLMVALMNAIGTIVGIHLIDHSGRRKLALSSLFGVILSLILLAAAFFLASSGFANVGWIAVLGLTLYISFFAPGMGPVPWTVNSEIYPESYRGICSGMSATVNWISNLIVAQSFLSVADAVGTDWTFLILAVIAVAAFVFVYVFVPETKGLTFEEVERIWKEKAWGSNHGSEPLLENGAES</sequence>
<dbReference type="PROSITE" id="PS00217">
    <property type="entry name" value="SUGAR_TRANSPORT_2"/>
    <property type="match status" value="1"/>
</dbReference>
<dbReference type="InterPro" id="IPR050814">
    <property type="entry name" value="Myo-inositol_Transporter"/>
</dbReference>
<evidence type="ECO:0000256" key="2">
    <source>
        <dbReference type="ARBA" id="ARBA00010992"/>
    </source>
</evidence>
<comment type="subcellular location">
    <subcellularLocation>
        <location evidence="1">Membrane</location>
        <topology evidence="1">Multi-pass membrane protein</topology>
    </subcellularLocation>
</comment>
<feature type="transmembrane region" description="Helical" evidence="9">
    <location>
        <begin position="28"/>
        <end position="57"/>
    </location>
</feature>
<dbReference type="Pfam" id="PF00083">
    <property type="entry name" value="Sugar_tr"/>
    <property type="match status" value="2"/>
</dbReference>
<evidence type="ECO:0000313" key="12">
    <source>
        <dbReference type="Proteomes" id="UP001408789"/>
    </source>
</evidence>
<feature type="transmembrane region" description="Helical" evidence="9">
    <location>
        <begin position="349"/>
        <end position="372"/>
    </location>
</feature>
<evidence type="ECO:0000256" key="5">
    <source>
        <dbReference type="ARBA" id="ARBA00022989"/>
    </source>
</evidence>
<dbReference type="InterPro" id="IPR005829">
    <property type="entry name" value="Sugar_transporter_CS"/>
</dbReference>
<feature type="transmembrane region" description="Helical" evidence="9">
    <location>
        <begin position="159"/>
        <end position="181"/>
    </location>
</feature>
<dbReference type="PANTHER" id="PTHR48020">
    <property type="entry name" value="PROTON MYO-INOSITOL COTRANSPORTER"/>
    <property type="match status" value="1"/>
</dbReference>
<evidence type="ECO:0000256" key="9">
    <source>
        <dbReference type="SAM" id="Phobius"/>
    </source>
</evidence>
<dbReference type="GO" id="GO:0016020">
    <property type="term" value="C:membrane"/>
    <property type="evidence" value="ECO:0007669"/>
    <property type="project" value="UniProtKB-SubCell"/>
</dbReference>
<dbReference type="InterPro" id="IPR036259">
    <property type="entry name" value="MFS_trans_sf"/>
</dbReference>
<dbReference type="InterPro" id="IPR020846">
    <property type="entry name" value="MFS_dom"/>
</dbReference>
<dbReference type="PROSITE" id="PS50850">
    <property type="entry name" value="MFS"/>
    <property type="match status" value="1"/>
</dbReference>
<reference evidence="11 12" key="1">
    <citation type="submission" date="2024-04" db="EMBL/GenBank/DDBJ databases">
        <title>The reference genome of an endangered Asteraceae, Deinandra increscens subsp. villosa, native to the Central Coast of California.</title>
        <authorList>
            <person name="Guilliams M."/>
            <person name="Hasenstab-Lehman K."/>
            <person name="Meyer R."/>
            <person name="Mcevoy S."/>
        </authorList>
    </citation>
    <scope>NUCLEOTIDE SEQUENCE [LARGE SCALE GENOMIC DNA]</scope>
    <source>
        <tissue evidence="11">Leaf</tissue>
    </source>
</reference>
<evidence type="ECO:0000256" key="7">
    <source>
        <dbReference type="ARBA" id="ARBA00044504"/>
    </source>
</evidence>
<evidence type="ECO:0000256" key="3">
    <source>
        <dbReference type="ARBA" id="ARBA00022448"/>
    </source>
</evidence>
<dbReference type="EMBL" id="JBCNJP010000010">
    <property type="protein sequence ID" value="KAK9072507.1"/>
    <property type="molecule type" value="Genomic_DNA"/>
</dbReference>
<feature type="transmembrane region" description="Helical" evidence="9">
    <location>
        <begin position="229"/>
        <end position="248"/>
    </location>
</feature>
<protein>
    <recommendedName>
        <fullName evidence="10">Major facilitator superfamily (MFS) profile domain-containing protein</fullName>
    </recommendedName>
</protein>
<dbReference type="InterPro" id="IPR003663">
    <property type="entry name" value="Sugar/inositol_transpt"/>
</dbReference>
<feature type="transmembrane region" description="Helical" evidence="9">
    <location>
        <begin position="193"/>
        <end position="209"/>
    </location>
</feature>
<evidence type="ECO:0000259" key="10">
    <source>
        <dbReference type="PROSITE" id="PS50850"/>
    </source>
</evidence>
<dbReference type="CDD" id="cd17360">
    <property type="entry name" value="MFS_HMIT_like"/>
    <property type="match status" value="1"/>
</dbReference>
<keyword evidence="12" id="KW-1185">Reference proteome</keyword>
<gene>
    <name evidence="11" type="ORF">SSX86_008941</name>
</gene>
<feature type="transmembrane region" description="Helical" evidence="9">
    <location>
        <begin position="384"/>
        <end position="402"/>
    </location>
</feature>
<evidence type="ECO:0000256" key="6">
    <source>
        <dbReference type="ARBA" id="ARBA00023136"/>
    </source>
</evidence>
<evidence type="ECO:0000313" key="11">
    <source>
        <dbReference type="EMBL" id="KAK9072507.1"/>
    </source>
</evidence>
<keyword evidence="6 9" id="KW-0472">Membrane</keyword>
<dbReference type="PANTHER" id="PTHR48020:SF12">
    <property type="entry name" value="PROTON MYO-INOSITOL COTRANSPORTER"/>
    <property type="match status" value="1"/>
</dbReference>
<comment type="similarity">
    <text evidence="2 8">Belongs to the major facilitator superfamily. Sugar transporter (TC 2.A.1.1) family.</text>
</comment>
<keyword evidence="3 8" id="KW-0813">Transport</keyword>
<accession>A0AAP0H5I3</accession>
<evidence type="ECO:0000256" key="4">
    <source>
        <dbReference type="ARBA" id="ARBA00022692"/>
    </source>
</evidence>
<evidence type="ECO:0000256" key="8">
    <source>
        <dbReference type="RuleBase" id="RU003346"/>
    </source>
</evidence>
<keyword evidence="4 9" id="KW-0812">Transmembrane</keyword>
<dbReference type="AlphaFoldDB" id="A0AAP0H5I3"/>
<name>A0AAP0H5I3_9ASTR</name>
<dbReference type="NCBIfam" id="TIGR00879">
    <property type="entry name" value="SP"/>
    <property type="match status" value="1"/>
</dbReference>
<keyword evidence="5 9" id="KW-1133">Transmembrane helix</keyword>
<feature type="transmembrane region" description="Helical" evidence="9">
    <location>
        <begin position="409"/>
        <end position="428"/>
    </location>
</feature>
<dbReference type="InterPro" id="IPR005828">
    <property type="entry name" value="MFS_sugar_transport-like"/>
</dbReference>
<dbReference type="SUPFAM" id="SSF103473">
    <property type="entry name" value="MFS general substrate transporter"/>
    <property type="match status" value="1"/>
</dbReference>
<comment type="caution">
    <text evidence="11">The sequence shown here is derived from an EMBL/GenBank/DDBJ whole genome shotgun (WGS) entry which is preliminary data.</text>
</comment>
<evidence type="ECO:0000256" key="1">
    <source>
        <dbReference type="ARBA" id="ARBA00004141"/>
    </source>
</evidence>
<proteinExistence type="inferred from homology"/>
<feature type="transmembrane region" description="Helical" evidence="9">
    <location>
        <begin position="126"/>
        <end position="147"/>
    </location>
</feature>
<dbReference type="Gene3D" id="1.20.1250.20">
    <property type="entry name" value="MFS general substrate transporter like domains"/>
    <property type="match status" value="2"/>
</dbReference>
<dbReference type="Proteomes" id="UP001408789">
    <property type="component" value="Unassembled WGS sequence"/>
</dbReference>
<feature type="transmembrane region" description="Helical" evidence="9">
    <location>
        <begin position="69"/>
        <end position="92"/>
    </location>
</feature>
<comment type="similarity">
    <text evidence="7">Belongs to the major facilitator superfamily. Phosphate:H(+) symporter (TC 2.A.1.9) family.</text>
</comment>
<organism evidence="11 12">
    <name type="scientific">Deinandra increscens subsp. villosa</name>
    <dbReference type="NCBI Taxonomy" id="3103831"/>
    <lineage>
        <taxon>Eukaryota</taxon>
        <taxon>Viridiplantae</taxon>
        <taxon>Streptophyta</taxon>
        <taxon>Embryophyta</taxon>
        <taxon>Tracheophyta</taxon>
        <taxon>Spermatophyta</taxon>
        <taxon>Magnoliopsida</taxon>
        <taxon>eudicotyledons</taxon>
        <taxon>Gunneridae</taxon>
        <taxon>Pentapetalae</taxon>
        <taxon>asterids</taxon>
        <taxon>campanulids</taxon>
        <taxon>Asterales</taxon>
        <taxon>Asteraceae</taxon>
        <taxon>Asteroideae</taxon>
        <taxon>Heliantheae alliance</taxon>
        <taxon>Madieae</taxon>
        <taxon>Madiinae</taxon>
        <taxon>Deinandra</taxon>
    </lineage>
</organism>
<dbReference type="GO" id="GO:0022857">
    <property type="term" value="F:transmembrane transporter activity"/>
    <property type="evidence" value="ECO:0007669"/>
    <property type="project" value="InterPro"/>
</dbReference>
<feature type="transmembrane region" description="Helical" evidence="9">
    <location>
        <begin position="478"/>
        <end position="498"/>
    </location>
</feature>